<evidence type="ECO:0000256" key="1">
    <source>
        <dbReference type="ARBA" id="ARBA00004123"/>
    </source>
</evidence>
<organism evidence="7 8">
    <name type="scientific">Fusarium pseudocircinatum</name>
    <dbReference type="NCBI Taxonomy" id="56676"/>
    <lineage>
        <taxon>Eukaryota</taxon>
        <taxon>Fungi</taxon>
        <taxon>Dikarya</taxon>
        <taxon>Ascomycota</taxon>
        <taxon>Pezizomycotina</taxon>
        <taxon>Sordariomycetes</taxon>
        <taxon>Hypocreomycetidae</taxon>
        <taxon>Hypocreales</taxon>
        <taxon>Nectriaceae</taxon>
        <taxon>Fusarium</taxon>
        <taxon>Fusarium fujikuroi species complex</taxon>
    </lineage>
</organism>
<keyword evidence="5" id="KW-0539">Nucleus</keyword>
<dbReference type="GO" id="GO:0000981">
    <property type="term" value="F:DNA-binding transcription factor activity, RNA polymerase II-specific"/>
    <property type="evidence" value="ECO:0007669"/>
    <property type="project" value="InterPro"/>
</dbReference>
<dbReference type="EMBL" id="JAAOAS010000208">
    <property type="protein sequence ID" value="KAF5585435.1"/>
    <property type="molecule type" value="Genomic_DNA"/>
</dbReference>
<sequence>MSLESNRQMSTELPTRSLAGRPPTACRQCKARKVSARDSFYSFSFLLIKGSMLPPNRGTSSKCIQASEGRADLAADRQTRIRNSPDMRSNVLPLAFSFGIPEPLLMKLVDLFFSHAYNATLLLHPTSFRKALLAGRVREDIVLSICAFASVFYDDGSNRNTLKEQGFTAQWAERASEGVITHLEYPSEDNVVTFVILALVWYSCGSWRRSNMHRAYTLPAQTRECNANRTCDWTWRRYGACYLMNCHATSSAFIVKPIDSSGKLPFPVSEDSFLAAVDESAVFNKASNRRGIHAELIQVMWFWYSVNATAKFDEVESDQRYSATHSLEGQISRWWAGLPDSYKLDQRSCEKTSDMGMRLLTLVRILYHQCLCVLHGSVVPLFCWGSESLVGPATKTDLGATGAGACLQHSRDASHDIPSEGADRSTPKFCCLCILLFSCNTVSVGEPKYMDVTLLDGLSMVVRPARTSILTHTGVLWKEYGIASDGEDFNGAELLSDSVISRRNKQDNSYNPPSGDVSTGKNQLNSTDVEGNWPEAISYPEGETFNPNFISIESGERFEEMEGPDLFSSSLYNIFGPWEGVNIFG</sequence>
<dbReference type="OrthoDB" id="2309723at2759"/>
<comment type="subcellular location">
    <subcellularLocation>
        <location evidence="1">Nucleus</location>
    </subcellularLocation>
</comment>
<keyword evidence="4" id="KW-0804">Transcription</keyword>
<evidence type="ECO:0008006" key="9">
    <source>
        <dbReference type="Google" id="ProtNLM"/>
    </source>
</evidence>
<evidence type="ECO:0000256" key="3">
    <source>
        <dbReference type="ARBA" id="ARBA00023015"/>
    </source>
</evidence>
<protein>
    <recommendedName>
        <fullName evidence="9">Transcription factor domain-containing protein</fullName>
    </recommendedName>
</protein>
<evidence type="ECO:0000256" key="4">
    <source>
        <dbReference type="ARBA" id="ARBA00023163"/>
    </source>
</evidence>
<gene>
    <name evidence="7" type="ORF">FPCIR_8311</name>
</gene>
<evidence type="ECO:0000256" key="5">
    <source>
        <dbReference type="ARBA" id="ARBA00023242"/>
    </source>
</evidence>
<comment type="caution">
    <text evidence="7">The sequence shown here is derived from an EMBL/GenBank/DDBJ whole genome shotgun (WGS) entry which is preliminary data.</text>
</comment>
<dbReference type="Proteomes" id="UP000546213">
    <property type="component" value="Unassembled WGS sequence"/>
</dbReference>
<accession>A0A8H5L328</accession>
<evidence type="ECO:0000313" key="7">
    <source>
        <dbReference type="EMBL" id="KAF5585435.1"/>
    </source>
</evidence>
<feature type="compositionally biased region" description="Polar residues" evidence="6">
    <location>
        <begin position="1"/>
        <end position="14"/>
    </location>
</feature>
<evidence type="ECO:0000256" key="2">
    <source>
        <dbReference type="ARBA" id="ARBA00022723"/>
    </source>
</evidence>
<keyword evidence="8" id="KW-1185">Reference proteome</keyword>
<evidence type="ECO:0000313" key="8">
    <source>
        <dbReference type="Proteomes" id="UP000546213"/>
    </source>
</evidence>
<proteinExistence type="predicted"/>
<dbReference type="PANTHER" id="PTHR47338">
    <property type="entry name" value="ZN(II)2CYS6 TRANSCRIPTION FACTOR (EUROFUNG)-RELATED"/>
    <property type="match status" value="1"/>
</dbReference>
<dbReference type="AlphaFoldDB" id="A0A8H5L328"/>
<reference evidence="7 8" key="1">
    <citation type="submission" date="2020-05" db="EMBL/GenBank/DDBJ databases">
        <title>Identification and distribution of gene clusters putatively required for synthesis of sphingolipid metabolism inhibitors in phylogenetically diverse species of the filamentous fungus Fusarium.</title>
        <authorList>
            <person name="Kim H.-S."/>
            <person name="Busman M."/>
            <person name="Brown D.W."/>
            <person name="Divon H."/>
            <person name="Uhlig S."/>
            <person name="Proctor R.H."/>
        </authorList>
    </citation>
    <scope>NUCLEOTIDE SEQUENCE [LARGE SCALE GENOMIC DNA]</scope>
    <source>
        <strain evidence="7 8">NRRL 36939</strain>
    </source>
</reference>
<dbReference type="GO" id="GO:0046872">
    <property type="term" value="F:metal ion binding"/>
    <property type="evidence" value="ECO:0007669"/>
    <property type="project" value="UniProtKB-KW"/>
</dbReference>
<dbReference type="PANTHER" id="PTHR47338:SF5">
    <property type="entry name" value="ZN(II)2CYS6 TRANSCRIPTION FACTOR (EUROFUNG)"/>
    <property type="match status" value="1"/>
</dbReference>
<keyword evidence="3" id="KW-0805">Transcription regulation</keyword>
<dbReference type="InterPro" id="IPR050815">
    <property type="entry name" value="TF_fung"/>
</dbReference>
<dbReference type="GO" id="GO:0005634">
    <property type="term" value="C:nucleus"/>
    <property type="evidence" value="ECO:0007669"/>
    <property type="project" value="UniProtKB-SubCell"/>
</dbReference>
<feature type="region of interest" description="Disordered" evidence="6">
    <location>
        <begin position="503"/>
        <end position="533"/>
    </location>
</feature>
<dbReference type="CDD" id="cd12148">
    <property type="entry name" value="fungal_TF_MHR"/>
    <property type="match status" value="1"/>
</dbReference>
<name>A0A8H5L328_9HYPO</name>
<feature type="region of interest" description="Disordered" evidence="6">
    <location>
        <begin position="1"/>
        <end position="24"/>
    </location>
</feature>
<feature type="compositionally biased region" description="Polar residues" evidence="6">
    <location>
        <begin position="507"/>
        <end position="529"/>
    </location>
</feature>
<keyword evidence="2" id="KW-0479">Metal-binding</keyword>
<evidence type="ECO:0000256" key="6">
    <source>
        <dbReference type="SAM" id="MobiDB-lite"/>
    </source>
</evidence>